<protein>
    <submittedName>
        <fullName evidence="3">Recombinase family protein</fullName>
    </submittedName>
</protein>
<feature type="domain" description="Recombinase" evidence="2">
    <location>
        <begin position="16"/>
        <end position="54"/>
    </location>
</feature>
<organism evidence="3 4">
    <name type="scientific">Dactylosporangium cerinum</name>
    <dbReference type="NCBI Taxonomy" id="1434730"/>
    <lineage>
        <taxon>Bacteria</taxon>
        <taxon>Bacillati</taxon>
        <taxon>Actinomycetota</taxon>
        <taxon>Actinomycetes</taxon>
        <taxon>Micromonosporales</taxon>
        <taxon>Micromonosporaceae</taxon>
        <taxon>Dactylosporangium</taxon>
    </lineage>
</organism>
<reference evidence="4" key="1">
    <citation type="journal article" date="2019" name="Int. J. Syst. Evol. Microbiol.">
        <title>The Global Catalogue of Microorganisms (GCM) 10K type strain sequencing project: providing services to taxonomists for standard genome sequencing and annotation.</title>
        <authorList>
            <consortium name="The Broad Institute Genomics Platform"/>
            <consortium name="The Broad Institute Genome Sequencing Center for Infectious Disease"/>
            <person name="Wu L."/>
            <person name="Ma J."/>
        </authorList>
    </citation>
    <scope>NUCLEOTIDE SEQUENCE [LARGE SCALE GENOMIC DNA]</scope>
    <source>
        <strain evidence="4">CGMCC 4.7152</strain>
    </source>
</reference>
<gene>
    <name evidence="3" type="ORF">ACFPIJ_62075</name>
</gene>
<dbReference type="InterPro" id="IPR011109">
    <property type="entry name" value="DNA_bind_recombinase_dom"/>
</dbReference>
<proteinExistence type="predicted"/>
<dbReference type="InterPro" id="IPR038109">
    <property type="entry name" value="DNA_bind_recomb_sf"/>
</dbReference>
<name>A0ABV9WM03_9ACTN</name>
<dbReference type="EMBL" id="JBHSIU010000130">
    <property type="protein sequence ID" value="MFC5008289.1"/>
    <property type="molecule type" value="Genomic_DNA"/>
</dbReference>
<dbReference type="RefSeq" id="WP_380129002.1">
    <property type="nucleotide sequence ID" value="NZ_JBHSIU010000130.1"/>
</dbReference>
<dbReference type="Proteomes" id="UP001595912">
    <property type="component" value="Unassembled WGS sequence"/>
</dbReference>
<dbReference type="Gene3D" id="3.90.1750.20">
    <property type="entry name" value="Putative Large Serine Recombinase, Chain B, Domain 2"/>
    <property type="match status" value="1"/>
</dbReference>
<evidence type="ECO:0000313" key="3">
    <source>
        <dbReference type="EMBL" id="MFC5008289.1"/>
    </source>
</evidence>
<evidence type="ECO:0000256" key="1">
    <source>
        <dbReference type="SAM" id="MobiDB-lite"/>
    </source>
</evidence>
<feature type="region of interest" description="Disordered" evidence="1">
    <location>
        <begin position="46"/>
        <end position="67"/>
    </location>
</feature>
<comment type="caution">
    <text evidence="3">The sequence shown here is derived from an EMBL/GenBank/DDBJ whole genome shotgun (WGS) entry which is preliminary data.</text>
</comment>
<evidence type="ECO:0000259" key="2">
    <source>
        <dbReference type="Pfam" id="PF07508"/>
    </source>
</evidence>
<accession>A0ABV9WM03</accession>
<sequence length="67" mass="7523">MHAKWGRRLQRYDVDPATAPTVRRIFAERLRGSSVSRIAAMLNADGVPCPSQADPGRNRHRSADGWH</sequence>
<keyword evidence="4" id="KW-1185">Reference proteome</keyword>
<dbReference type="Pfam" id="PF07508">
    <property type="entry name" value="Recombinase"/>
    <property type="match status" value="1"/>
</dbReference>
<evidence type="ECO:0000313" key="4">
    <source>
        <dbReference type="Proteomes" id="UP001595912"/>
    </source>
</evidence>